<evidence type="ECO:0000313" key="2">
    <source>
        <dbReference type="EMBL" id="TPG60644.1"/>
    </source>
</evidence>
<protein>
    <recommendedName>
        <fullName evidence="4">Outer membrane protein assembly factor BamE</fullName>
    </recommendedName>
</protein>
<feature type="chain" id="PRO_5021498752" description="Outer membrane protein assembly factor BamE" evidence="1">
    <location>
        <begin position="21"/>
        <end position="129"/>
    </location>
</feature>
<evidence type="ECO:0000256" key="1">
    <source>
        <dbReference type="SAM" id="SignalP"/>
    </source>
</evidence>
<accession>A0A502GFH7</accession>
<organism evidence="2 3">
    <name type="scientific">Muricoccus nepalensis</name>
    <dbReference type="NCBI Taxonomy" id="1854500"/>
    <lineage>
        <taxon>Bacteria</taxon>
        <taxon>Pseudomonadati</taxon>
        <taxon>Pseudomonadota</taxon>
        <taxon>Alphaproteobacteria</taxon>
        <taxon>Acetobacterales</taxon>
        <taxon>Roseomonadaceae</taxon>
        <taxon>Muricoccus</taxon>
    </lineage>
</organism>
<dbReference type="RefSeq" id="WP_140881358.1">
    <property type="nucleotide sequence ID" value="NZ_RCZP01000002.1"/>
</dbReference>
<feature type="signal peptide" evidence="1">
    <location>
        <begin position="1"/>
        <end position="20"/>
    </location>
</feature>
<evidence type="ECO:0000313" key="3">
    <source>
        <dbReference type="Proteomes" id="UP000317078"/>
    </source>
</evidence>
<dbReference type="AlphaFoldDB" id="A0A502GFH7"/>
<dbReference type="PROSITE" id="PS51257">
    <property type="entry name" value="PROKAR_LIPOPROTEIN"/>
    <property type="match status" value="1"/>
</dbReference>
<sequence>MPRAAPVLALLSLAALSACATGPTISERLSTYVGRSELDLVSALGVPTRSYETGGQKFLAYEEQRTVAVPGAYPGGFAGGPFYGGFGRGFYGGGYAAFGNSYVPVQCDVTFALREGRVASFTYRGQGCA</sequence>
<evidence type="ECO:0008006" key="4">
    <source>
        <dbReference type="Google" id="ProtNLM"/>
    </source>
</evidence>
<reference evidence="2 3" key="1">
    <citation type="journal article" date="2019" name="Environ. Microbiol.">
        <title>Species interactions and distinct microbial communities in high Arctic permafrost affected cryosols are associated with the CH4 and CO2 gas fluxes.</title>
        <authorList>
            <person name="Altshuler I."/>
            <person name="Hamel J."/>
            <person name="Turney S."/>
            <person name="Magnuson E."/>
            <person name="Levesque R."/>
            <person name="Greer C."/>
            <person name="Whyte L.G."/>
        </authorList>
    </citation>
    <scope>NUCLEOTIDE SEQUENCE [LARGE SCALE GENOMIC DNA]</scope>
    <source>
        <strain evidence="2 3">S9.3B</strain>
    </source>
</reference>
<dbReference type="OrthoDB" id="7284935at2"/>
<name>A0A502GFH7_9PROT</name>
<dbReference type="EMBL" id="RCZP01000002">
    <property type="protein sequence ID" value="TPG60644.1"/>
    <property type="molecule type" value="Genomic_DNA"/>
</dbReference>
<keyword evidence="3" id="KW-1185">Reference proteome</keyword>
<proteinExistence type="predicted"/>
<gene>
    <name evidence="2" type="ORF">EAH89_03390</name>
</gene>
<dbReference type="Proteomes" id="UP000317078">
    <property type="component" value="Unassembled WGS sequence"/>
</dbReference>
<comment type="caution">
    <text evidence="2">The sequence shown here is derived from an EMBL/GenBank/DDBJ whole genome shotgun (WGS) entry which is preliminary data.</text>
</comment>
<keyword evidence="1" id="KW-0732">Signal</keyword>